<proteinExistence type="predicted"/>
<evidence type="ECO:0000256" key="1">
    <source>
        <dbReference type="SAM" id="MobiDB-lite"/>
    </source>
</evidence>
<evidence type="ECO:0000313" key="2">
    <source>
        <dbReference type="EMBL" id="KAJ7029455.1"/>
    </source>
</evidence>
<gene>
    <name evidence="2" type="ORF">C8F04DRAFT_1187667</name>
</gene>
<dbReference type="EMBL" id="JARJCM010000101">
    <property type="protein sequence ID" value="KAJ7029455.1"/>
    <property type="molecule type" value="Genomic_DNA"/>
</dbReference>
<organism evidence="2 3">
    <name type="scientific">Mycena alexandri</name>
    <dbReference type="NCBI Taxonomy" id="1745969"/>
    <lineage>
        <taxon>Eukaryota</taxon>
        <taxon>Fungi</taxon>
        <taxon>Dikarya</taxon>
        <taxon>Basidiomycota</taxon>
        <taxon>Agaricomycotina</taxon>
        <taxon>Agaricomycetes</taxon>
        <taxon>Agaricomycetidae</taxon>
        <taxon>Agaricales</taxon>
        <taxon>Marasmiineae</taxon>
        <taxon>Mycenaceae</taxon>
        <taxon>Mycena</taxon>
    </lineage>
</organism>
<feature type="region of interest" description="Disordered" evidence="1">
    <location>
        <begin position="52"/>
        <end position="106"/>
    </location>
</feature>
<protein>
    <submittedName>
        <fullName evidence="2">Uncharacterized protein</fullName>
    </submittedName>
</protein>
<evidence type="ECO:0000313" key="3">
    <source>
        <dbReference type="Proteomes" id="UP001218188"/>
    </source>
</evidence>
<dbReference type="AlphaFoldDB" id="A0AAD6SNC7"/>
<comment type="caution">
    <text evidence="2">The sequence shown here is derived from an EMBL/GenBank/DDBJ whole genome shotgun (WGS) entry which is preliminary data.</text>
</comment>
<dbReference type="Proteomes" id="UP001218188">
    <property type="component" value="Unassembled WGS sequence"/>
</dbReference>
<reference evidence="2" key="1">
    <citation type="submission" date="2023-03" db="EMBL/GenBank/DDBJ databases">
        <title>Massive genome expansion in bonnet fungi (Mycena s.s.) driven by repeated elements and novel gene families across ecological guilds.</title>
        <authorList>
            <consortium name="Lawrence Berkeley National Laboratory"/>
            <person name="Harder C.B."/>
            <person name="Miyauchi S."/>
            <person name="Viragh M."/>
            <person name="Kuo A."/>
            <person name="Thoen E."/>
            <person name="Andreopoulos B."/>
            <person name="Lu D."/>
            <person name="Skrede I."/>
            <person name="Drula E."/>
            <person name="Henrissat B."/>
            <person name="Morin E."/>
            <person name="Kohler A."/>
            <person name="Barry K."/>
            <person name="LaButti K."/>
            <person name="Morin E."/>
            <person name="Salamov A."/>
            <person name="Lipzen A."/>
            <person name="Mereny Z."/>
            <person name="Hegedus B."/>
            <person name="Baldrian P."/>
            <person name="Stursova M."/>
            <person name="Weitz H."/>
            <person name="Taylor A."/>
            <person name="Grigoriev I.V."/>
            <person name="Nagy L.G."/>
            <person name="Martin F."/>
            <person name="Kauserud H."/>
        </authorList>
    </citation>
    <scope>NUCLEOTIDE SEQUENCE</scope>
    <source>
        <strain evidence="2">CBHHK200</strain>
    </source>
</reference>
<sequence length="106" mass="12216">MQHRIWQTVKDVFTSVIGTKLMPSASPRIFNWSQRPTLSMPDRRNSMATGLHARRRHPTPHNNLARTGNSVGNNTRTEATQETLTKHGPPFYKLRRAQGQRREDVQ</sequence>
<feature type="compositionally biased region" description="Polar residues" evidence="1">
    <location>
        <begin position="60"/>
        <end position="83"/>
    </location>
</feature>
<accession>A0AAD6SNC7</accession>
<name>A0AAD6SNC7_9AGAR</name>
<keyword evidence="3" id="KW-1185">Reference proteome</keyword>